<keyword evidence="3" id="KW-1015">Disulfide bond</keyword>
<keyword evidence="4" id="KW-0325">Glycoprotein</keyword>
<evidence type="ECO:0000256" key="1">
    <source>
        <dbReference type="ARBA" id="ARBA00004370"/>
    </source>
</evidence>
<name>A0AA47NQR8_MERPO</name>
<evidence type="ECO:0000256" key="2">
    <source>
        <dbReference type="ARBA" id="ARBA00023136"/>
    </source>
</evidence>
<dbReference type="Pfam" id="PF02469">
    <property type="entry name" value="Fasciclin"/>
    <property type="match status" value="1"/>
</dbReference>
<gene>
    <name evidence="6" type="primary">Stab2_1</name>
    <name evidence="6" type="ORF">N1851_031621</name>
</gene>
<evidence type="ECO:0000256" key="3">
    <source>
        <dbReference type="ARBA" id="ARBA00023157"/>
    </source>
</evidence>
<proteinExistence type="predicted"/>
<protein>
    <submittedName>
        <fullName evidence="6">Stabilin-2</fullName>
    </submittedName>
</protein>
<dbReference type="AlphaFoldDB" id="A0AA47NQR8"/>
<comment type="subcellular location">
    <subcellularLocation>
        <location evidence="1">Membrane</location>
    </subcellularLocation>
</comment>
<evidence type="ECO:0000313" key="6">
    <source>
        <dbReference type="EMBL" id="KAK0133012.1"/>
    </source>
</evidence>
<comment type="caution">
    <text evidence="6">The sequence shown here is derived from an EMBL/GenBank/DDBJ whole genome shotgun (WGS) entry which is preliminary data.</text>
</comment>
<dbReference type="SUPFAM" id="SSF82153">
    <property type="entry name" value="FAS1 domain"/>
    <property type="match status" value="2"/>
</dbReference>
<dbReference type="Proteomes" id="UP001174136">
    <property type="component" value="Unassembled WGS sequence"/>
</dbReference>
<dbReference type="GO" id="GO:0016020">
    <property type="term" value="C:membrane"/>
    <property type="evidence" value="ECO:0007669"/>
    <property type="project" value="UniProtKB-SubCell"/>
</dbReference>
<keyword evidence="7" id="KW-1185">Reference proteome</keyword>
<organism evidence="6 7">
    <name type="scientific">Merluccius polli</name>
    <name type="common">Benguela hake</name>
    <name type="synonym">Merluccius cadenati</name>
    <dbReference type="NCBI Taxonomy" id="89951"/>
    <lineage>
        <taxon>Eukaryota</taxon>
        <taxon>Metazoa</taxon>
        <taxon>Chordata</taxon>
        <taxon>Craniata</taxon>
        <taxon>Vertebrata</taxon>
        <taxon>Euteleostomi</taxon>
        <taxon>Actinopterygii</taxon>
        <taxon>Neopterygii</taxon>
        <taxon>Teleostei</taxon>
        <taxon>Neoteleostei</taxon>
        <taxon>Acanthomorphata</taxon>
        <taxon>Zeiogadaria</taxon>
        <taxon>Gadariae</taxon>
        <taxon>Gadiformes</taxon>
        <taxon>Gadoidei</taxon>
        <taxon>Merlucciidae</taxon>
        <taxon>Merluccius</taxon>
    </lineage>
</organism>
<sequence>MFQRFLPPQDAKTKIRLRGSKKKVTIVKADIMASNGMIHLVSKYMDNMAPTVDSDMQENLMKVISDYGKFSKFKSLLEKADLASLMDSPGPFTVFAPTNNAFSTMAEGHLQYLTSAEVPLRFVPRVT</sequence>
<reference evidence="6" key="1">
    <citation type="journal article" date="2023" name="Front. Mar. Sci.">
        <title>A new Merluccius polli reference genome to investigate the effects of global change in West African waters.</title>
        <authorList>
            <person name="Mateo J.L."/>
            <person name="Blanco-Fernandez C."/>
            <person name="Garcia-Vazquez E."/>
            <person name="Machado-Schiaffino G."/>
        </authorList>
    </citation>
    <scope>NUCLEOTIDE SEQUENCE</scope>
    <source>
        <strain evidence="6">C29</strain>
        <tissue evidence="6">Fin</tissue>
    </source>
</reference>
<dbReference type="PROSITE" id="PS50213">
    <property type="entry name" value="FAS1"/>
    <property type="match status" value="1"/>
</dbReference>
<dbReference type="EMBL" id="JAOPHQ010006034">
    <property type="protein sequence ID" value="KAK0133012.1"/>
    <property type="molecule type" value="Genomic_DNA"/>
</dbReference>
<keyword evidence="2" id="KW-0472">Membrane</keyword>
<dbReference type="PANTHER" id="PTHR24038">
    <property type="entry name" value="STABILIN"/>
    <property type="match status" value="1"/>
</dbReference>
<evidence type="ECO:0000259" key="5">
    <source>
        <dbReference type="PROSITE" id="PS50213"/>
    </source>
</evidence>
<accession>A0AA47NQR8</accession>
<evidence type="ECO:0000313" key="7">
    <source>
        <dbReference type="Proteomes" id="UP001174136"/>
    </source>
</evidence>
<dbReference type="InterPro" id="IPR036378">
    <property type="entry name" value="FAS1_dom_sf"/>
</dbReference>
<dbReference type="Gene3D" id="2.30.180.10">
    <property type="entry name" value="FAS1 domain"/>
    <property type="match status" value="2"/>
</dbReference>
<feature type="domain" description="FAS1" evidence="5">
    <location>
        <begin position="57"/>
        <end position="127"/>
    </location>
</feature>
<dbReference type="InterPro" id="IPR000782">
    <property type="entry name" value="FAS1_domain"/>
</dbReference>
<dbReference type="PANTHER" id="PTHR24038:SF0">
    <property type="entry name" value="STABILIN-2"/>
    <property type="match status" value="1"/>
</dbReference>
<evidence type="ECO:0000256" key="4">
    <source>
        <dbReference type="ARBA" id="ARBA00023180"/>
    </source>
</evidence>